<gene>
    <name evidence="2" type="ORF">ABVT11_12765</name>
</gene>
<dbReference type="Proteomes" id="UP001548590">
    <property type="component" value="Unassembled WGS sequence"/>
</dbReference>
<dbReference type="PANTHER" id="PTHR39966">
    <property type="entry name" value="BLL2471 PROTEIN-RELATED"/>
    <property type="match status" value="1"/>
</dbReference>
<keyword evidence="3" id="KW-1185">Reference proteome</keyword>
<comment type="caution">
    <text evidence="2">The sequence shown here is derived from an EMBL/GenBank/DDBJ whole genome shotgun (WGS) entry which is preliminary data.</text>
</comment>
<evidence type="ECO:0000313" key="3">
    <source>
        <dbReference type="Proteomes" id="UP001548590"/>
    </source>
</evidence>
<protein>
    <submittedName>
        <fullName evidence="2">Hemerythrin domain-containing protein</fullName>
    </submittedName>
</protein>
<reference evidence="2 3" key="1">
    <citation type="submission" date="2024-07" db="EMBL/GenBank/DDBJ databases">
        <title>Uliginosibacterium paludis KCTC:42655.</title>
        <authorList>
            <person name="Kim M.K."/>
        </authorList>
    </citation>
    <scope>NUCLEOTIDE SEQUENCE [LARGE SCALE GENOMIC DNA]</scope>
    <source>
        <strain evidence="2 3">KCTC 42655</strain>
    </source>
</reference>
<dbReference type="InterPro" id="IPR012312">
    <property type="entry name" value="Hemerythrin-like"/>
</dbReference>
<evidence type="ECO:0000259" key="1">
    <source>
        <dbReference type="Pfam" id="PF01814"/>
    </source>
</evidence>
<sequence length="149" mass="16321">MSTPRFDQFLTADHRACDALLGELRSAARAGDWTAARAALASLQHDVLAHFAAEEEILFPAFETRTGMSCGPTRVMRMEHEEARALLQDLADAVADSDADGVRGHGETLLILLQQHNMKEENILYPTALNVAQNDAPALSEQIIARRQA</sequence>
<dbReference type="RefSeq" id="WP_345926035.1">
    <property type="nucleotide sequence ID" value="NZ_JBDIVF010000002.1"/>
</dbReference>
<dbReference type="Pfam" id="PF01814">
    <property type="entry name" value="Hemerythrin"/>
    <property type="match status" value="1"/>
</dbReference>
<dbReference type="Gene3D" id="1.20.120.520">
    <property type="entry name" value="nmb1532 protein domain like"/>
    <property type="match status" value="1"/>
</dbReference>
<dbReference type="PANTHER" id="PTHR39966:SF3">
    <property type="entry name" value="DUF438 DOMAIN-CONTAINING PROTEIN"/>
    <property type="match status" value="1"/>
</dbReference>
<proteinExistence type="predicted"/>
<dbReference type="EMBL" id="JBEWLZ010000007">
    <property type="protein sequence ID" value="MET1490701.1"/>
    <property type="molecule type" value="Genomic_DNA"/>
</dbReference>
<name>A0ABV2CS06_9RHOO</name>
<evidence type="ECO:0000313" key="2">
    <source>
        <dbReference type="EMBL" id="MET1490701.1"/>
    </source>
</evidence>
<organism evidence="2 3">
    <name type="scientific">Uliginosibacterium paludis</name>
    <dbReference type="NCBI Taxonomy" id="1615952"/>
    <lineage>
        <taxon>Bacteria</taxon>
        <taxon>Pseudomonadati</taxon>
        <taxon>Pseudomonadota</taxon>
        <taxon>Betaproteobacteria</taxon>
        <taxon>Rhodocyclales</taxon>
        <taxon>Zoogloeaceae</taxon>
        <taxon>Uliginosibacterium</taxon>
    </lineage>
</organism>
<accession>A0ABV2CS06</accession>
<feature type="domain" description="Hemerythrin-like" evidence="1">
    <location>
        <begin position="8"/>
        <end position="128"/>
    </location>
</feature>